<keyword evidence="3" id="KW-0812">Transmembrane</keyword>
<keyword evidence="1" id="KW-0175">Coiled coil</keyword>
<dbReference type="RefSeq" id="WP_012277725.1">
    <property type="nucleotide sequence ID" value="NC_010334.1"/>
</dbReference>
<keyword evidence="6" id="KW-1185">Reference proteome</keyword>
<feature type="coiled-coil region" evidence="1">
    <location>
        <begin position="169"/>
        <end position="252"/>
    </location>
</feature>
<dbReference type="InterPro" id="IPR038440">
    <property type="entry name" value="FimV_C_sf"/>
</dbReference>
<dbReference type="InterPro" id="IPR020011">
    <property type="entry name" value="FimV_C"/>
</dbReference>
<sequence>MNFRTSHLVGLIATGIVAIAAPSINPVAAEPLKITGPDGQVKQSIRQYGPTTSADTFWSIAQTVKPDNSVTIYQVMSALYDANPHAFASKNYNSLERGMILLVPTKAVMLQTSQADAKSRAERSDRRWSSASVVPKPSVAAKVVAPTSVTPKASVTPNLSVAAKSNPLIAELSAEVEALTKQMEESQAQNLALTDELARASDEIVVGSSDTEAFQQEIAQLKEENALLKQALQDSKSENEALDQELQLKQQQLSAINEPKQEPTSDLWRTIMDNPLLLVLGAVLPALIVVALFWLFIRRRNDANTEEPVNEEAAIEKQANVAQEDDYLDDKFDDADGLAVHLDTDDSSDMDVLKRDADASTASSALAEEQDIVVEDSQDEGQSLDDLWAEAMGEQEQSEADEFDAFNRTSANNESSSSDEDDLDSLLAGFDEPAERDSKELSTEAKDHDLDALLAGFDNDETEVVQLEPTDTTDVSAEDDLDSLLASFDESDANSSVNSNDESVLDAKDDFAFEADANAVTDTAAEDDVDALLAGFDETTTELSSAVAAEDDIDALLADFDSSNQQPEPVAESVTAADVKVDDDLDSLLAELEGDEKSHDDSNEPKDIDALSDEIAAELELGFEIAAELDLPASDDADQDKLDSELDSELEALLADLEAPSEEGISADTKLDLDAELESESEVGSELTQQVEPAFEPLAEQTVEAEQSVEAEAELNSQAAEELASINAKDSNSLDFELTEFNHEPNALSSTALNSEVDSLDAEATESKAAEAKADDMLEFTLPESDVEPDTKSSTGSDTGSDTRSDLVSELETAIVKNEKESGFFDDLKGDKKPEENSLDWESIANLSDTDDETVAISASVELSDDELLSSLTAEDDSQERTLEIADDDAFSLDDDPKMTVDEALAALDAEEQGDKAAGKSAVAMHDLTTFQRDNGFIDIDMLLSEADEDSGDTDLYKELDVDMGELNSLMGNSPMVDVDDEENSVNAKLDLARAYIEIDDNDSARALLKEVELDGNDRQQAEAMGLLKELV</sequence>
<feature type="compositionally biased region" description="Basic and acidic residues" evidence="2">
    <location>
        <begin position="433"/>
        <end position="451"/>
    </location>
</feature>
<keyword evidence="4" id="KW-0732">Signal</keyword>
<feature type="compositionally biased region" description="Acidic residues" evidence="2">
    <location>
        <begin position="368"/>
        <end position="380"/>
    </location>
</feature>
<organism evidence="5 6">
    <name type="scientific">Shewanella halifaxensis (strain HAW-EB4)</name>
    <dbReference type="NCBI Taxonomy" id="458817"/>
    <lineage>
        <taxon>Bacteria</taxon>
        <taxon>Pseudomonadati</taxon>
        <taxon>Pseudomonadota</taxon>
        <taxon>Gammaproteobacteria</taxon>
        <taxon>Alteromonadales</taxon>
        <taxon>Shewanellaceae</taxon>
        <taxon>Shewanella</taxon>
    </lineage>
</organism>
<feature type="compositionally biased region" description="Basic and acidic residues" evidence="2">
    <location>
        <begin position="765"/>
        <end position="776"/>
    </location>
</feature>
<accession>B0TKZ5</accession>
<dbReference type="Proteomes" id="UP000001317">
    <property type="component" value="Chromosome"/>
</dbReference>
<evidence type="ECO:0000256" key="2">
    <source>
        <dbReference type="SAM" id="MobiDB-lite"/>
    </source>
</evidence>
<evidence type="ECO:0000256" key="1">
    <source>
        <dbReference type="SAM" id="Coils"/>
    </source>
</evidence>
<feature type="compositionally biased region" description="Basic and acidic residues" evidence="2">
    <location>
        <begin position="595"/>
        <end position="609"/>
    </location>
</feature>
<feature type="region of interest" description="Disordered" evidence="2">
    <location>
        <begin position="405"/>
        <end position="479"/>
    </location>
</feature>
<evidence type="ECO:0000256" key="3">
    <source>
        <dbReference type="SAM" id="Phobius"/>
    </source>
</evidence>
<evidence type="ECO:0008006" key="7">
    <source>
        <dbReference type="Google" id="ProtNLM"/>
    </source>
</evidence>
<dbReference type="AlphaFoldDB" id="B0TKZ5"/>
<keyword evidence="3" id="KW-1133">Transmembrane helix</keyword>
<gene>
    <name evidence="5" type="ordered locus">Shal_2642</name>
</gene>
<feature type="region of interest" description="Disordered" evidence="2">
    <location>
        <begin position="655"/>
        <end position="726"/>
    </location>
</feature>
<dbReference type="eggNOG" id="COG3170">
    <property type="taxonomic scope" value="Bacteria"/>
</dbReference>
<reference evidence="5" key="1">
    <citation type="submission" date="2008-01" db="EMBL/GenBank/DDBJ databases">
        <title>Complete sequence of Shewanella halifaxensis HAW-EB4.</title>
        <authorList>
            <consortium name="US DOE Joint Genome Institute"/>
            <person name="Copeland A."/>
            <person name="Lucas S."/>
            <person name="Lapidus A."/>
            <person name="Glavina del Rio T."/>
            <person name="Dalin E."/>
            <person name="Tice H."/>
            <person name="Bruce D."/>
            <person name="Goodwin L."/>
            <person name="Pitluck S."/>
            <person name="Sims D."/>
            <person name="Brettin T."/>
            <person name="Detter J.C."/>
            <person name="Han C."/>
            <person name="Kuske C.R."/>
            <person name="Schmutz J."/>
            <person name="Larimer F."/>
            <person name="Land M."/>
            <person name="Hauser L."/>
            <person name="Kyrpides N."/>
            <person name="Kim E."/>
            <person name="Zhao J.-S."/>
            <person name="Richardson P."/>
        </authorList>
    </citation>
    <scope>NUCLEOTIDE SEQUENCE [LARGE SCALE GENOMIC DNA]</scope>
    <source>
        <strain evidence="5">HAW-EB4</strain>
    </source>
</reference>
<dbReference type="Gene3D" id="1.20.58.2200">
    <property type="match status" value="1"/>
</dbReference>
<feature type="transmembrane region" description="Helical" evidence="3">
    <location>
        <begin position="276"/>
        <end position="297"/>
    </location>
</feature>
<dbReference type="KEGG" id="shl:Shal_2642"/>
<feature type="region of interest" description="Disordered" evidence="2">
    <location>
        <begin position="361"/>
        <end position="380"/>
    </location>
</feature>
<feature type="region of interest" description="Disordered" evidence="2">
    <location>
        <begin position="559"/>
        <end position="578"/>
    </location>
</feature>
<feature type="signal peptide" evidence="4">
    <location>
        <begin position="1"/>
        <end position="20"/>
    </location>
</feature>
<feature type="chain" id="PRO_5002756426" description="FimV N-terminal domain" evidence="4">
    <location>
        <begin position="21"/>
        <end position="1032"/>
    </location>
</feature>
<keyword evidence="3" id="KW-0472">Membrane</keyword>
<evidence type="ECO:0000313" key="5">
    <source>
        <dbReference type="EMBL" id="ABZ77197.1"/>
    </source>
</evidence>
<feature type="region of interest" description="Disordered" evidence="2">
    <location>
        <begin position="745"/>
        <end position="851"/>
    </location>
</feature>
<protein>
    <recommendedName>
        <fullName evidence="7">FimV N-terminal domain</fullName>
    </recommendedName>
</protein>
<feature type="compositionally biased region" description="Acidic residues" evidence="2">
    <location>
        <begin position="674"/>
        <end position="683"/>
    </location>
</feature>
<dbReference type="STRING" id="458817.Shal_2642"/>
<evidence type="ECO:0000256" key="4">
    <source>
        <dbReference type="SAM" id="SignalP"/>
    </source>
</evidence>
<feature type="region of interest" description="Disordered" evidence="2">
    <location>
        <begin position="585"/>
        <end position="612"/>
    </location>
</feature>
<proteinExistence type="predicted"/>
<feature type="compositionally biased region" description="Basic and acidic residues" evidence="2">
    <location>
        <begin position="817"/>
        <end position="836"/>
    </location>
</feature>
<dbReference type="HOGENOM" id="CLU_310985_0_0_6"/>
<dbReference type="NCBIfam" id="TIGR03504">
    <property type="entry name" value="FimV_Cterm"/>
    <property type="match status" value="1"/>
</dbReference>
<dbReference type="InterPro" id="IPR020012">
    <property type="entry name" value="LysM_FimV"/>
</dbReference>
<dbReference type="NCBIfam" id="TIGR03505">
    <property type="entry name" value="FimV_core"/>
    <property type="match status" value="1"/>
</dbReference>
<feature type="compositionally biased region" description="Polar residues" evidence="2">
    <location>
        <begin position="747"/>
        <end position="757"/>
    </location>
</feature>
<evidence type="ECO:0000313" key="6">
    <source>
        <dbReference type="Proteomes" id="UP000001317"/>
    </source>
</evidence>
<name>B0TKZ5_SHEHH</name>
<dbReference type="OrthoDB" id="5298707at2"/>
<dbReference type="EMBL" id="CP000931">
    <property type="protein sequence ID" value="ABZ77197.1"/>
    <property type="molecule type" value="Genomic_DNA"/>
</dbReference>